<proteinExistence type="predicted"/>
<evidence type="ECO:0000313" key="3">
    <source>
        <dbReference type="Proteomes" id="UP000664277"/>
    </source>
</evidence>
<organism evidence="2 3">
    <name type="scientific">Candidatus Obscuribacter phosphatis</name>
    <dbReference type="NCBI Taxonomy" id="1906157"/>
    <lineage>
        <taxon>Bacteria</taxon>
        <taxon>Bacillati</taxon>
        <taxon>Candidatus Melainabacteria</taxon>
        <taxon>Candidatus Obscuribacterales</taxon>
        <taxon>Candidatus Obscuribacteraceae</taxon>
        <taxon>Candidatus Obscuribacter</taxon>
    </lineage>
</organism>
<sequence>MTQDIFGSTGSNSKEQTGNQLNSALQQQTAQMQQTATAAQTYFAAPNSGLQSLTSDSAIFKADEPRVNDIILRRQNREKEAAKLRESARQKMLEQLKDIPLPEHIALALEATVYEITDKAPRAEYLAEILVLFLPEEKLVFTQMLGLLLKNTAVKVGYWRGEVLFSLQDQAGLQVEVKINAANKVLMTSRYEDLDAPSCRENKADAATRTESGQSLVDHTAFITICAKIWTSL</sequence>
<gene>
    <name evidence="2" type="ORF">J0M35_08825</name>
</gene>
<name>A0A8J7PJS0_9BACT</name>
<evidence type="ECO:0000256" key="1">
    <source>
        <dbReference type="SAM" id="MobiDB-lite"/>
    </source>
</evidence>
<feature type="region of interest" description="Disordered" evidence="1">
    <location>
        <begin position="1"/>
        <end position="28"/>
    </location>
</feature>
<accession>A0A8J7PJS0</accession>
<dbReference type="AlphaFoldDB" id="A0A8J7PJS0"/>
<evidence type="ECO:0000313" key="2">
    <source>
        <dbReference type="EMBL" id="MBN8660450.1"/>
    </source>
</evidence>
<dbReference type="Proteomes" id="UP000664277">
    <property type="component" value="Unassembled WGS sequence"/>
</dbReference>
<reference evidence="2" key="1">
    <citation type="submission" date="2021-02" db="EMBL/GenBank/DDBJ databases">
        <title>Genome-Resolved Metagenomics of a Microbial Community Performing Photosynthetic Biological Nutrient Removal.</title>
        <authorList>
            <person name="Mcdaniel E.A."/>
        </authorList>
    </citation>
    <scope>NUCLEOTIDE SEQUENCE</scope>
    <source>
        <strain evidence="2">UWPOB_OBS1</strain>
    </source>
</reference>
<comment type="caution">
    <text evidence="2">The sequence shown here is derived from an EMBL/GenBank/DDBJ whole genome shotgun (WGS) entry which is preliminary data.</text>
</comment>
<protein>
    <submittedName>
        <fullName evidence="2">Uncharacterized protein</fullName>
    </submittedName>
</protein>
<dbReference type="EMBL" id="JAFLCK010000010">
    <property type="protein sequence ID" value="MBN8660450.1"/>
    <property type="molecule type" value="Genomic_DNA"/>
</dbReference>
<feature type="compositionally biased region" description="Polar residues" evidence="1">
    <location>
        <begin position="1"/>
        <end position="23"/>
    </location>
</feature>